<dbReference type="InterPro" id="IPR036380">
    <property type="entry name" value="Isochorismatase-like_sf"/>
</dbReference>
<proteinExistence type="inferred from homology"/>
<dbReference type="PANTHER" id="PTHR11895">
    <property type="entry name" value="TRANSAMIDASE"/>
    <property type="match status" value="1"/>
</dbReference>
<dbReference type="Gene3D" id="1.20.58.1700">
    <property type="match status" value="1"/>
</dbReference>
<dbReference type="GO" id="GO:0003824">
    <property type="term" value="F:catalytic activity"/>
    <property type="evidence" value="ECO:0007669"/>
    <property type="project" value="InterPro"/>
</dbReference>
<reference evidence="4" key="1">
    <citation type="submission" date="2021-07" db="EMBL/GenBank/DDBJ databases">
        <title>Elsinoe batatas strain:CRI-CJ2 Genome sequencing and assembly.</title>
        <authorList>
            <person name="Huang L."/>
        </authorList>
    </citation>
    <scope>NUCLEOTIDE SEQUENCE</scope>
    <source>
        <strain evidence="4">CRI-CJ2</strain>
    </source>
</reference>
<dbReference type="AlphaFoldDB" id="A0A8K0KV68"/>
<evidence type="ECO:0000259" key="3">
    <source>
        <dbReference type="Pfam" id="PF01425"/>
    </source>
</evidence>
<dbReference type="NCBIfam" id="NF006043">
    <property type="entry name" value="PRK08186.1"/>
    <property type="match status" value="1"/>
</dbReference>
<dbReference type="Pfam" id="PF00857">
    <property type="entry name" value="Isochorismatase"/>
    <property type="match status" value="1"/>
</dbReference>
<sequence length="751" mass="80601">MDHDQGRNPAKSRHVQFQVMAPSLEAHSPPTTPDIISSKQLLKSDHQDSDRDEISFDALPYPFSFKPQKCALLIIDMQRDFLLTDGFGHIQAGDAGVDAVQRTIRPTLEVLKAFRASGLQVVHTREGHRPDLRNCPTTKLVRQARTPGSRHNLVIGDKGPMGRLLTKGEYGHDIIDELRPLPGEVVIDKPGKGSFFATDLHQQLADRGITHLIVAGVTVECCVATTVREANDRGFDACVLSDCTDGFVPDFKSSSLNMVCFSDGLLGFVGSSPSLKAALANYQKRKSPSPEWAGDMDIVSLQKGYANGLSPSSVVKQVLGRVREIQAEHPNIWITTANEGDLYNRASFLDHHTDRNLPLFGIPFAVKDNIDVAGLPTTAACPKFSYTPTDNAEVIENLLAAGAICIGKTNMDQFATGLVGVRSPYGACHSKYSNNHVSGGSSSGSALAVALGLVSFSLGTDTAGSGRVPAAFNDIVGLKPTKFTVSSQGVVPACETLDCVSFFATTVEDARTAWLNAKHSASLDSFSTSPLRQLLPTNRSILPEGASYTFALPPQSLVSRHLCPSYLPPFEKVRSSMSLLPGATPTTFDFTPFMTAASMLYRGAYLVERSGAFRSFFTDPGNTDAVFPAVKTVLEAGLKVTGVEALDDIHLTAELTKQVYAQFDTCDFLVVPTAPNHPTLKELEVEPVKSNLALGVFASAVNILDLCALAVPAGWADFGEVRLPFGITLVAPAGREGVLLEVAGRLDKIMG</sequence>
<dbReference type="Proteomes" id="UP000809789">
    <property type="component" value="Unassembled WGS sequence"/>
</dbReference>
<comment type="caution">
    <text evidence="4">The sequence shown here is derived from an EMBL/GenBank/DDBJ whole genome shotgun (WGS) entry which is preliminary data.</text>
</comment>
<accession>A0A8K0KV68</accession>
<keyword evidence="5" id="KW-1185">Reference proteome</keyword>
<evidence type="ECO:0000313" key="5">
    <source>
        <dbReference type="Proteomes" id="UP000809789"/>
    </source>
</evidence>
<evidence type="ECO:0000259" key="2">
    <source>
        <dbReference type="Pfam" id="PF00857"/>
    </source>
</evidence>
<evidence type="ECO:0000313" key="4">
    <source>
        <dbReference type="EMBL" id="KAG8623885.1"/>
    </source>
</evidence>
<dbReference type="InterPro" id="IPR000120">
    <property type="entry name" value="Amidase"/>
</dbReference>
<gene>
    <name evidence="4" type="ORF">KVT40_008861</name>
</gene>
<name>A0A8K0KV68_9PEZI</name>
<dbReference type="OrthoDB" id="167809at2759"/>
<dbReference type="SUPFAM" id="SSF75304">
    <property type="entry name" value="Amidase signature (AS) enzymes"/>
    <property type="match status" value="1"/>
</dbReference>
<dbReference type="Gene3D" id="3.90.1300.10">
    <property type="entry name" value="Amidase signature (AS) domain"/>
    <property type="match status" value="1"/>
</dbReference>
<dbReference type="Gene3D" id="3.40.50.850">
    <property type="entry name" value="Isochorismatase-like"/>
    <property type="match status" value="1"/>
</dbReference>
<dbReference type="Pfam" id="PF01425">
    <property type="entry name" value="Amidase"/>
    <property type="match status" value="1"/>
</dbReference>
<dbReference type="SUPFAM" id="SSF52499">
    <property type="entry name" value="Isochorismatase-like hydrolases"/>
    <property type="match status" value="1"/>
</dbReference>
<dbReference type="InterPro" id="IPR023631">
    <property type="entry name" value="Amidase_dom"/>
</dbReference>
<evidence type="ECO:0000256" key="1">
    <source>
        <dbReference type="ARBA" id="ARBA00006336"/>
    </source>
</evidence>
<evidence type="ECO:0008006" key="6">
    <source>
        <dbReference type="Google" id="ProtNLM"/>
    </source>
</evidence>
<dbReference type="EMBL" id="JAESVG020000010">
    <property type="protein sequence ID" value="KAG8623885.1"/>
    <property type="molecule type" value="Genomic_DNA"/>
</dbReference>
<comment type="similarity">
    <text evidence="1">Belongs to the isochorismatase family.</text>
</comment>
<dbReference type="InterPro" id="IPR000868">
    <property type="entry name" value="Isochorismatase-like_dom"/>
</dbReference>
<dbReference type="CDD" id="cd00431">
    <property type="entry name" value="cysteine_hydrolases"/>
    <property type="match status" value="1"/>
</dbReference>
<feature type="domain" description="Amidase" evidence="3">
    <location>
        <begin position="323"/>
        <end position="740"/>
    </location>
</feature>
<feature type="domain" description="Isochorismatase-like" evidence="2">
    <location>
        <begin position="70"/>
        <end position="258"/>
    </location>
</feature>
<organism evidence="4 5">
    <name type="scientific">Elsinoe batatas</name>
    <dbReference type="NCBI Taxonomy" id="2601811"/>
    <lineage>
        <taxon>Eukaryota</taxon>
        <taxon>Fungi</taxon>
        <taxon>Dikarya</taxon>
        <taxon>Ascomycota</taxon>
        <taxon>Pezizomycotina</taxon>
        <taxon>Dothideomycetes</taxon>
        <taxon>Dothideomycetidae</taxon>
        <taxon>Myriangiales</taxon>
        <taxon>Elsinoaceae</taxon>
        <taxon>Elsinoe</taxon>
    </lineage>
</organism>
<dbReference type="PANTHER" id="PTHR11895:SF169">
    <property type="entry name" value="GLUTAMYL-TRNA(GLN) AMIDOTRANSFERASE"/>
    <property type="match status" value="1"/>
</dbReference>
<dbReference type="InterPro" id="IPR036928">
    <property type="entry name" value="AS_sf"/>
</dbReference>
<protein>
    <recommendedName>
        <fullName evidence="6">Amidase</fullName>
    </recommendedName>
</protein>